<dbReference type="NCBIfam" id="TIGR00081">
    <property type="entry name" value="purC"/>
    <property type="match status" value="1"/>
</dbReference>
<dbReference type="EMBL" id="KF901034">
    <property type="protein sequence ID" value="AIF15676.1"/>
    <property type="molecule type" value="Genomic_DNA"/>
</dbReference>
<dbReference type="HAMAP" id="MF_00137">
    <property type="entry name" value="SAICAR_synth"/>
    <property type="match status" value="1"/>
</dbReference>
<reference evidence="9" key="1">
    <citation type="journal article" date="2014" name="Genome Biol. Evol.">
        <title>Pangenome evidence for extensive interdomain horizontal transfer affecting lineage core and shell genes in uncultured planktonic thaumarchaeota and euryarchaeota.</title>
        <authorList>
            <person name="Deschamps P."/>
            <person name="Zivanovic Y."/>
            <person name="Moreira D."/>
            <person name="Rodriguez-Valera F."/>
            <person name="Lopez-Garcia P."/>
        </authorList>
    </citation>
    <scope>NUCLEOTIDE SEQUENCE</scope>
</reference>
<dbReference type="InterPro" id="IPR028923">
    <property type="entry name" value="SAICAR_synt/ADE2_N"/>
</dbReference>
<dbReference type="PROSITE" id="PS01058">
    <property type="entry name" value="SAICAR_SYNTHETASE_2"/>
    <property type="match status" value="1"/>
</dbReference>
<dbReference type="SUPFAM" id="SSF56104">
    <property type="entry name" value="SAICAR synthase-like"/>
    <property type="match status" value="1"/>
</dbReference>
<keyword evidence="4 7" id="KW-0547">Nucleotide-binding</keyword>
<dbReference type="EC" id="6.3.2.6" evidence="7"/>
<sequence>MQLKFLTSGKVKDVYELEDGKLLFKFSNRVSAYDVKFKDEIPRKGEILCKFAEYWFKKLDVPNHFVERKSNTEIIVKKMDMLPIECVVRGYFYGGLFSRWKNGKISLEKDAPTELAAQLPNPIFDPTTKSTHDIPVNRDEAISQKLVTTDEYDWLSEKSIKIYKKIAEIADNAGFILADLKLEFGKLNNEIILADSIGPDEFRLWPKDAYKIDETQEAYDKQLLRDWLTENGYQKKFDDARLSGEEPIAPSIPSDLVSKMTQRYVTAYERLTGNTL</sequence>
<evidence type="ECO:0000256" key="6">
    <source>
        <dbReference type="ARBA" id="ARBA00022840"/>
    </source>
</evidence>
<dbReference type="InterPro" id="IPR018236">
    <property type="entry name" value="SAICAR_synthetase_CS"/>
</dbReference>
<gene>
    <name evidence="7 9" type="primary">purC</name>
</gene>
<feature type="domain" description="SAICAR synthetase/ADE2 N-terminal" evidence="8">
    <location>
        <begin position="6"/>
        <end position="237"/>
    </location>
</feature>
<evidence type="ECO:0000259" key="8">
    <source>
        <dbReference type="Pfam" id="PF01259"/>
    </source>
</evidence>
<dbReference type="CDD" id="cd01414">
    <property type="entry name" value="SAICAR_synt_Sc"/>
    <property type="match status" value="1"/>
</dbReference>
<dbReference type="AlphaFoldDB" id="A0A075HGS9"/>
<comment type="catalytic activity">
    <reaction evidence="7">
        <text>5-amino-1-(5-phospho-D-ribosyl)imidazole-4-carboxylate + L-aspartate + ATP = (2S)-2-[5-amino-1-(5-phospho-beta-D-ribosyl)imidazole-4-carboxamido]succinate + ADP + phosphate + 2 H(+)</text>
        <dbReference type="Rhea" id="RHEA:22628"/>
        <dbReference type="ChEBI" id="CHEBI:15378"/>
        <dbReference type="ChEBI" id="CHEBI:29991"/>
        <dbReference type="ChEBI" id="CHEBI:30616"/>
        <dbReference type="ChEBI" id="CHEBI:43474"/>
        <dbReference type="ChEBI" id="CHEBI:58443"/>
        <dbReference type="ChEBI" id="CHEBI:77657"/>
        <dbReference type="ChEBI" id="CHEBI:456216"/>
        <dbReference type="EC" id="6.3.2.6"/>
    </reaction>
</comment>
<name>A0A075HGS9_9ARCH</name>
<protein>
    <recommendedName>
        <fullName evidence="7">Phosphoribosylaminoimidazole-succinocarboxamide synthase</fullName>
        <ecNumber evidence="7">6.3.2.6</ecNumber>
    </recommendedName>
    <alternativeName>
        <fullName evidence="7">SAICAR synthetase</fullName>
    </alternativeName>
</protein>
<evidence type="ECO:0000313" key="9">
    <source>
        <dbReference type="EMBL" id="AIF15676.1"/>
    </source>
</evidence>
<dbReference type="PANTHER" id="PTHR43700:SF1">
    <property type="entry name" value="PHOSPHORIBOSYLAMINOIMIDAZOLE-SUCCINOCARBOXAMIDE SYNTHASE"/>
    <property type="match status" value="1"/>
</dbReference>
<dbReference type="GO" id="GO:0006189">
    <property type="term" value="P:'de novo' IMP biosynthetic process"/>
    <property type="evidence" value="ECO:0007669"/>
    <property type="project" value="UniProtKB-UniRule"/>
</dbReference>
<dbReference type="Gene3D" id="3.30.470.20">
    <property type="entry name" value="ATP-grasp fold, B domain"/>
    <property type="match status" value="1"/>
</dbReference>
<dbReference type="PANTHER" id="PTHR43700">
    <property type="entry name" value="PHOSPHORIBOSYLAMINOIMIDAZOLE-SUCCINOCARBOXAMIDE SYNTHASE"/>
    <property type="match status" value="1"/>
</dbReference>
<dbReference type="Gene3D" id="3.30.200.20">
    <property type="entry name" value="Phosphorylase Kinase, domain 1"/>
    <property type="match status" value="1"/>
</dbReference>
<dbReference type="GO" id="GO:0005737">
    <property type="term" value="C:cytoplasm"/>
    <property type="evidence" value="ECO:0007669"/>
    <property type="project" value="TreeGrafter"/>
</dbReference>
<keyword evidence="6 7" id="KW-0067">ATP-binding</keyword>
<dbReference type="UniPathway" id="UPA00074">
    <property type="reaction ID" value="UER00131"/>
</dbReference>
<keyword evidence="3 7" id="KW-0436">Ligase</keyword>
<evidence type="ECO:0000256" key="3">
    <source>
        <dbReference type="ARBA" id="ARBA00022598"/>
    </source>
</evidence>
<evidence type="ECO:0000256" key="2">
    <source>
        <dbReference type="ARBA" id="ARBA00010190"/>
    </source>
</evidence>
<dbReference type="GO" id="GO:0005524">
    <property type="term" value="F:ATP binding"/>
    <property type="evidence" value="ECO:0007669"/>
    <property type="project" value="UniProtKB-KW"/>
</dbReference>
<dbReference type="InterPro" id="IPR001636">
    <property type="entry name" value="SAICAR_synth"/>
</dbReference>
<proteinExistence type="inferred from homology"/>
<dbReference type="GO" id="GO:0004639">
    <property type="term" value="F:phosphoribosylaminoimidazolesuccinocarboxamide synthase activity"/>
    <property type="evidence" value="ECO:0007669"/>
    <property type="project" value="UniProtKB-UniRule"/>
</dbReference>
<accession>A0A075HGS9</accession>
<keyword evidence="5 7" id="KW-0658">Purine biosynthesis</keyword>
<comment type="pathway">
    <text evidence="1 7">Purine metabolism; IMP biosynthesis via de novo pathway; 5-amino-1-(5-phospho-D-ribosyl)imidazole-4-carboxamide from 5-amino-1-(5-phospho-D-ribosyl)imidazole-4-carboxylate: step 1/2.</text>
</comment>
<comment type="similarity">
    <text evidence="2 7">Belongs to the SAICAR synthetase family.</text>
</comment>
<evidence type="ECO:0000256" key="1">
    <source>
        <dbReference type="ARBA" id="ARBA00004672"/>
    </source>
</evidence>
<organism evidence="9">
    <name type="scientific">uncultured marine thaumarchaeote KM3_71_C08</name>
    <dbReference type="NCBI Taxonomy" id="1456257"/>
    <lineage>
        <taxon>Archaea</taxon>
        <taxon>Nitrososphaerota</taxon>
        <taxon>environmental samples</taxon>
    </lineage>
</organism>
<evidence type="ECO:0000256" key="4">
    <source>
        <dbReference type="ARBA" id="ARBA00022741"/>
    </source>
</evidence>
<dbReference type="Pfam" id="PF01259">
    <property type="entry name" value="SAICAR_synt"/>
    <property type="match status" value="1"/>
</dbReference>
<evidence type="ECO:0000256" key="7">
    <source>
        <dbReference type="HAMAP-Rule" id="MF_00137"/>
    </source>
</evidence>
<evidence type="ECO:0000256" key="5">
    <source>
        <dbReference type="ARBA" id="ARBA00022755"/>
    </source>
</evidence>